<dbReference type="SUPFAM" id="SSF101238">
    <property type="entry name" value="XPC-binding domain"/>
    <property type="match status" value="1"/>
</dbReference>
<evidence type="ECO:0000256" key="1">
    <source>
        <dbReference type="ARBA" id="ARBA00022737"/>
    </source>
</evidence>
<dbReference type="GO" id="GO:0070628">
    <property type="term" value="F:proteasome binding"/>
    <property type="evidence" value="ECO:0007669"/>
    <property type="project" value="TreeGrafter"/>
</dbReference>
<dbReference type="SMART" id="SM00727">
    <property type="entry name" value="STI1"/>
    <property type="match status" value="1"/>
</dbReference>
<dbReference type="Pfam" id="PF00627">
    <property type="entry name" value="UBA"/>
    <property type="match status" value="2"/>
</dbReference>
<dbReference type="InterPro" id="IPR036353">
    <property type="entry name" value="XPC-bd_sf"/>
</dbReference>
<keyword evidence="2 5" id="KW-0227">DNA damage</keyword>
<name>A0A4P9ZZH4_9FUNG</name>
<keyword evidence="3 5" id="KW-0234">DNA repair</keyword>
<dbReference type="GO" id="GO:0005829">
    <property type="term" value="C:cytosol"/>
    <property type="evidence" value="ECO:0007669"/>
    <property type="project" value="TreeGrafter"/>
</dbReference>
<dbReference type="SUPFAM" id="SSF46934">
    <property type="entry name" value="UBA-like"/>
    <property type="match status" value="2"/>
</dbReference>
<dbReference type="InterPro" id="IPR015940">
    <property type="entry name" value="UBA"/>
</dbReference>
<dbReference type="InterPro" id="IPR009060">
    <property type="entry name" value="UBA-like_sf"/>
</dbReference>
<evidence type="ECO:0000256" key="3">
    <source>
        <dbReference type="ARBA" id="ARBA00023204"/>
    </source>
</evidence>
<dbReference type="FunFam" id="1.10.8.10:FF:000003">
    <property type="entry name" value="UV excision repair protein RAD23 homolog"/>
    <property type="match status" value="1"/>
</dbReference>
<dbReference type="Gene3D" id="3.10.20.90">
    <property type="entry name" value="Phosphatidylinositol 3-kinase Catalytic Subunit, Chain A, domain 1"/>
    <property type="match status" value="1"/>
</dbReference>
<dbReference type="PANTHER" id="PTHR10621">
    <property type="entry name" value="UV EXCISION REPAIR PROTEIN RAD23"/>
    <property type="match status" value="1"/>
</dbReference>
<evidence type="ECO:0000259" key="8">
    <source>
        <dbReference type="PROSITE" id="PS50053"/>
    </source>
</evidence>
<keyword evidence="10" id="KW-1185">Reference proteome</keyword>
<dbReference type="InterPro" id="IPR006636">
    <property type="entry name" value="STI1_HS-bd"/>
</dbReference>
<dbReference type="GO" id="GO:0006289">
    <property type="term" value="P:nucleotide-excision repair"/>
    <property type="evidence" value="ECO:0007669"/>
    <property type="project" value="UniProtKB-UniRule"/>
</dbReference>
<dbReference type="GO" id="GO:0003684">
    <property type="term" value="F:damaged DNA binding"/>
    <property type="evidence" value="ECO:0007669"/>
    <property type="project" value="UniProtKB-UniRule"/>
</dbReference>
<evidence type="ECO:0000259" key="7">
    <source>
        <dbReference type="PROSITE" id="PS50030"/>
    </source>
</evidence>
<protein>
    <recommendedName>
        <fullName evidence="5">UV excision repair protein RAD23</fullName>
    </recommendedName>
</protein>
<dbReference type="PRINTS" id="PR01839">
    <property type="entry name" value="RAD23PROTEIN"/>
</dbReference>
<dbReference type="GO" id="GO:0031593">
    <property type="term" value="F:polyubiquitin modification-dependent protein binding"/>
    <property type="evidence" value="ECO:0007669"/>
    <property type="project" value="UniProtKB-UniRule"/>
</dbReference>
<dbReference type="GO" id="GO:0043130">
    <property type="term" value="F:ubiquitin binding"/>
    <property type="evidence" value="ECO:0007669"/>
    <property type="project" value="UniProtKB-UniRule"/>
</dbReference>
<proteinExistence type="inferred from homology"/>
<feature type="domain" description="UBA" evidence="7">
    <location>
        <begin position="153"/>
        <end position="193"/>
    </location>
</feature>
<comment type="function">
    <text evidence="5">Multiubiquitin chain receptor involved in modulation of proteasomal degradation. Involved in nucleotide excision repair.</text>
</comment>
<evidence type="ECO:0000256" key="2">
    <source>
        <dbReference type="ARBA" id="ARBA00022763"/>
    </source>
</evidence>
<dbReference type="Gene3D" id="1.10.10.540">
    <property type="entry name" value="XPC-binding domain"/>
    <property type="match status" value="1"/>
</dbReference>
<evidence type="ECO:0000313" key="9">
    <source>
        <dbReference type="EMBL" id="RKP39143.1"/>
    </source>
</evidence>
<dbReference type="Proteomes" id="UP000268162">
    <property type="component" value="Unassembled WGS sequence"/>
</dbReference>
<dbReference type="PROSITE" id="PS50030">
    <property type="entry name" value="UBA"/>
    <property type="match status" value="2"/>
</dbReference>
<dbReference type="SMART" id="SM00165">
    <property type="entry name" value="UBA"/>
    <property type="match status" value="2"/>
</dbReference>
<evidence type="ECO:0000313" key="10">
    <source>
        <dbReference type="Proteomes" id="UP000268162"/>
    </source>
</evidence>
<keyword evidence="1" id="KW-0677">Repeat</keyword>
<keyword evidence="5" id="KW-0963">Cytoplasm</keyword>
<dbReference type="AlphaFoldDB" id="A0A4P9ZZH4"/>
<dbReference type="Gene3D" id="1.10.8.10">
    <property type="entry name" value="DNA helicase RuvA subunit, C-terminal domain"/>
    <property type="match status" value="2"/>
</dbReference>
<comment type="similarity">
    <text evidence="5">Belongs to the RAD23 family.</text>
</comment>
<keyword evidence="4 5" id="KW-0539">Nucleus</keyword>
<feature type="domain" description="Ubiquitin-like" evidence="8">
    <location>
        <begin position="1"/>
        <end position="73"/>
    </location>
</feature>
<reference evidence="10" key="1">
    <citation type="journal article" date="2018" name="Nat. Microbiol.">
        <title>Leveraging single-cell genomics to expand the fungal tree of life.</title>
        <authorList>
            <person name="Ahrendt S.R."/>
            <person name="Quandt C.A."/>
            <person name="Ciobanu D."/>
            <person name="Clum A."/>
            <person name="Salamov A."/>
            <person name="Andreopoulos B."/>
            <person name="Cheng J.F."/>
            <person name="Woyke T."/>
            <person name="Pelin A."/>
            <person name="Henrissat B."/>
            <person name="Reynolds N.K."/>
            <person name="Benny G.L."/>
            <person name="Smith M.E."/>
            <person name="James T.Y."/>
            <person name="Grigoriev I.V."/>
        </authorList>
    </citation>
    <scope>NUCLEOTIDE SEQUENCE [LARGE SCALE GENOMIC DNA]</scope>
    <source>
        <strain evidence="10">RSA 468</strain>
    </source>
</reference>
<dbReference type="Pfam" id="PF09280">
    <property type="entry name" value="XPC-binding"/>
    <property type="match status" value="1"/>
</dbReference>
<dbReference type="InterPro" id="IPR029071">
    <property type="entry name" value="Ubiquitin-like_domsf"/>
</dbReference>
<feature type="region of interest" description="Disordered" evidence="6">
    <location>
        <begin position="79"/>
        <end position="136"/>
    </location>
</feature>
<dbReference type="NCBIfam" id="TIGR00601">
    <property type="entry name" value="rad23"/>
    <property type="match status" value="1"/>
</dbReference>
<comment type="subcellular location">
    <subcellularLocation>
        <location evidence="5">Nucleus</location>
    </subcellularLocation>
    <subcellularLocation>
        <location evidence="5">Cytoplasm</location>
    </subcellularLocation>
</comment>
<dbReference type="InterPro" id="IPR004806">
    <property type="entry name" value="Rad23"/>
</dbReference>
<dbReference type="EMBL" id="ML002295">
    <property type="protein sequence ID" value="RKP39143.1"/>
    <property type="molecule type" value="Genomic_DNA"/>
</dbReference>
<dbReference type="GO" id="GO:0005654">
    <property type="term" value="C:nucleoplasm"/>
    <property type="evidence" value="ECO:0007669"/>
    <property type="project" value="TreeGrafter"/>
</dbReference>
<dbReference type="CDD" id="cd01805">
    <property type="entry name" value="Ubl_Rad23"/>
    <property type="match status" value="1"/>
</dbReference>
<dbReference type="CDD" id="cd14281">
    <property type="entry name" value="UBA2_Rad23_like"/>
    <property type="match status" value="1"/>
</dbReference>
<dbReference type="InterPro" id="IPR015360">
    <property type="entry name" value="XPC-bd"/>
</dbReference>
<dbReference type="SMART" id="SM00213">
    <property type="entry name" value="UBQ"/>
    <property type="match status" value="1"/>
</dbReference>
<organism evidence="9 10">
    <name type="scientific">Dimargaris cristalligena</name>
    <dbReference type="NCBI Taxonomy" id="215637"/>
    <lineage>
        <taxon>Eukaryota</taxon>
        <taxon>Fungi</taxon>
        <taxon>Fungi incertae sedis</taxon>
        <taxon>Zoopagomycota</taxon>
        <taxon>Kickxellomycotina</taxon>
        <taxon>Dimargaritomycetes</taxon>
        <taxon>Dimargaritales</taxon>
        <taxon>Dimargaritaceae</taxon>
        <taxon>Dimargaris</taxon>
    </lineage>
</organism>
<feature type="region of interest" description="Disordered" evidence="6">
    <location>
        <begin position="206"/>
        <end position="236"/>
    </location>
</feature>
<feature type="compositionally biased region" description="Low complexity" evidence="6">
    <location>
        <begin position="79"/>
        <end position="114"/>
    </location>
</feature>
<dbReference type="PROSITE" id="PS50053">
    <property type="entry name" value="UBIQUITIN_2"/>
    <property type="match status" value="1"/>
</dbReference>
<evidence type="ECO:0000256" key="6">
    <source>
        <dbReference type="SAM" id="MobiDB-lite"/>
    </source>
</evidence>
<dbReference type="GO" id="GO:0043161">
    <property type="term" value="P:proteasome-mediated ubiquitin-dependent protein catabolic process"/>
    <property type="evidence" value="ECO:0007669"/>
    <property type="project" value="UniProtKB-UniRule"/>
</dbReference>
<dbReference type="FunFam" id="3.10.20.90:FF:000254">
    <property type="entry name" value="UV excision repair protein Rad23"/>
    <property type="match status" value="1"/>
</dbReference>
<gene>
    <name evidence="9" type="ORF">BJ085DRAFT_19368</name>
</gene>
<dbReference type="Pfam" id="PF00240">
    <property type="entry name" value="ubiquitin"/>
    <property type="match status" value="1"/>
</dbReference>
<dbReference type="SUPFAM" id="SSF54236">
    <property type="entry name" value="Ubiquitin-like"/>
    <property type="match status" value="1"/>
</dbReference>
<dbReference type="FunFam" id="1.10.8.10:FF:000002">
    <property type="entry name" value="UV excision repair protein RAD23 homolog"/>
    <property type="match status" value="1"/>
</dbReference>
<accession>A0A4P9ZZH4</accession>
<sequence>MKITFKTLQQKQFQIEAEPSDTFAEVKQKIEISQGCKPENQKIVFSGKILTDGQTVGDTGVTEKDFMVVMITKVIPVSTTPAPATPREATPSTPANTATISQTPAPSSTTSAVTPQPPSVTPVPVVSDTTEAAPETTGEIATDGIGKLMMSGSAYQAVISNMIEMGYDREMVVRAMRASFNNPDRAVEYLLNGIPDVNEAELASQVRSPSARAAQSPLAGDAGAGESMAPRSSNLPPELQYLREHPQFQQIRQAIQQDPQTIQPILQQLVQSNPSLIEIINNHQDEVLQMLMGDVEGDELGGGQQSMVIEVTPEERDAISRLEDLGFEQNVVLQAYFACDKNEELAANYLFDHGHDDEFQD</sequence>
<evidence type="ECO:0000256" key="4">
    <source>
        <dbReference type="ARBA" id="ARBA00023242"/>
    </source>
</evidence>
<feature type="domain" description="UBA" evidence="7">
    <location>
        <begin position="312"/>
        <end position="353"/>
    </location>
</feature>
<dbReference type="PANTHER" id="PTHR10621:SF0">
    <property type="entry name" value="UV EXCISION REPAIR PROTEIN RAD23"/>
    <property type="match status" value="1"/>
</dbReference>
<evidence type="ECO:0000256" key="5">
    <source>
        <dbReference type="RuleBase" id="RU367049"/>
    </source>
</evidence>
<dbReference type="STRING" id="215637.A0A4P9ZZH4"/>
<dbReference type="InterPro" id="IPR000626">
    <property type="entry name" value="Ubiquitin-like_dom"/>
</dbReference>